<feature type="region of interest" description="Disordered" evidence="1">
    <location>
        <begin position="186"/>
        <end position="245"/>
    </location>
</feature>
<protein>
    <submittedName>
        <fullName evidence="2">Uncharacterized protein</fullName>
    </submittedName>
</protein>
<dbReference type="AlphaFoldDB" id="A0A066ZT98"/>
<proteinExistence type="predicted"/>
<reference evidence="2 3" key="1">
    <citation type="submission" date="2014-04" db="EMBL/GenBank/DDBJ databases">
        <title>Draft genome sequence of Hydrogenovibrio marinus MH-110, a model organism for aerobic H2 metabolism.</title>
        <authorList>
            <person name="Cha H.J."/>
            <person name="Jo B.H."/>
            <person name="Hwang B.H."/>
        </authorList>
    </citation>
    <scope>NUCLEOTIDE SEQUENCE [LARGE SCALE GENOMIC DNA]</scope>
    <source>
        <strain evidence="2 3">MH-110</strain>
    </source>
</reference>
<accession>A0A066ZT98</accession>
<dbReference type="Proteomes" id="UP000027341">
    <property type="component" value="Unassembled WGS sequence"/>
</dbReference>
<organism evidence="2 3">
    <name type="scientific">Hydrogenovibrio marinus</name>
    <dbReference type="NCBI Taxonomy" id="28885"/>
    <lineage>
        <taxon>Bacteria</taxon>
        <taxon>Pseudomonadati</taxon>
        <taxon>Pseudomonadota</taxon>
        <taxon>Gammaproteobacteria</taxon>
        <taxon>Thiotrichales</taxon>
        <taxon>Piscirickettsiaceae</taxon>
        <taxon>Hydrogenovibrio</taxon>
    </lineage>
</organism>
<sequence length="245" mass="28019">MKLHFDANIAEKIGLNEAIFIGWLLEEYDEAPTRTEKLLETFKFWSEEILYQCLAGLESRKLIVVQRTPQGDCIFAINHPQLQAKFDIEIKHINAPSTGVVLDNNLKKHLLRFQSTDTLLNKKLTQLLQQNTQELLDYAISEGLSQEIAAMSFDKFLHYVSANPDRFWNTDLTSYWRFWVSNSKEKQGISHSGGTAQTGKRSAIERSNDHAASNWLKKKSQPNQTQLHTSVQISHSQSSDTKKPT</sequence>
<name>A0A066ZT98_HYDMR</name>
<dbReference type="STRING" id="28885.EI16_04220"/>
<evidence type="ECO:0000313" key="2">
    <source>
        <dbReference type="EMBL" id="KDN95514.1"/>
    </source>
</evidence>
<feature type="compositionally biased region" description="Polar residues" evidence="1">
    <location>
        <begin position="189"/>
        <end position="200"/>
    </location>
</feature>
<keyword evidence="3" id="KW-1185">Reference proteome</keyword>
<evidence type="ECO:0000256" key="1">
    <source>
        <dbReference type="SAM" id="MobiDB-lite"/>
    </source>
</evidence>
<dbReference type="EMBL" id="JMIU01000001">
    <property type="protein sequence ID" value="KDN95514.1"/>
    <property type="molecule type" value="Genomic_DNA"/>
</dbReference>
<comment type="caution">
    <text evidence="2">The sequence shown here is derived from an EMBL/GenBank/DDBJ whole genome shotgun (WGS) entry which is preliminary data.</text>
</comment>
<gene>
    <name evidence="2" type="ORF">EI16_04220</name>
</gene>
<dbReference type="RefSeq" id="WP_029909796.1">
    <property type="nucleotide sequence ID" value="NZ_AP020335.1"/>
</dbReference>
<feature type="compositionally biased region" description="Polar residues" evidence="1">
    <location>
        <begin position="221"/>
        <end position="239"/>
    </location>
</feature>
<evidence type="ECO:0000313" key="3">
    <source>
        <dbReference type="Proteomes" id="UP000027341"/>
    </source>
</evidence>